<sequence>MVLVNCSLIGGFHISVCSCHALHGKFWLPSAKSTAKLLTSLARSFGAILAHPCTCLYIHALVVQELD</sequence>
<protein>
    <submittedName>
        <fullName evidence="1">Uncharacterized protein</fullName>
    </submittedName>
</protein>
<proteinExistence type="predicted"/>
<reference evidence="1" key="1">
    <citation type="submission" date="2014-09" db="EMBL/GenBank/DDBJ databases">
        <authorList>
            <person name="Magalhaes I.L.F."/>
            <person name="Oliveira U."/>
            <person name="Santos F.R."/>
            <person name="Vidigal T.H.D.A."/>
            <person name="Brescovit A.D."/>
            <person name="Santos A.J."/>
        </authorList>
    </citation>
    <scope>NUCLEOTIDE SEQUENCE</scope>
    <source>
        <tissue evidence="1">Shoot tissue taken approximately 20 cm above the soil surface</tissue>
    </source>
</reference>
<reference evidence="1" key="2">
    <citation type="journal article" date="2015" name="Data Brief">
        <title>Shoot transcriptome of the giant reed, Arundo donax.</title>
        <authorList>
            <person name="Barrero R.A."/>
            <person name="Guerrero F.D."/>
            <person name="Moolhuijzen P."/>
            <person name="Goolsby J.A."/>
            <person name="Tidwell J."/>
            <person name="Bellgard S.E."/>
            <person name="Bellgard M.I."/>
        </authorList>
    </citation>
    <scope>NUCLEOTIDE SEQUENCE</scope>
    <source>
        <tissue evidence="1">Shoot tissue taken approximately 20 cm above the soil surface</tissue>
    </source>
</reference>
<organism evidence="1">
    <name type="scientific">Arundo donax</name>
    <name type="common">Giant reed</name>
    <name type="synonym">Donax arundinaceus</name>
    <dbReference type="NCBI Taxonomy" id="35708"/>
    <lineage>
        <taxon>Eukaryota</taxon>
        <taxon>Viridiplantae</taxon>
        <taxon>Streptophyta</taxon>
        <taxon>Embryophyta</taxon>
        <taxon>Tracheophyta</taxon>
        <taxon>Spermatophyta</taxon>
        <taxon>Magnoliopsida</taxon>
        <taxon>Liliopsida</taxon>
        <taxon>Poales</taxon>
        <taxon>Poaceae</taxon>
        <taxon>PACMAD clade</taxon>
        <taxon>Arundinoideae</taxon>
        <taxon>Arundineae</taxon>
        <taxon>Arundo</taxon>
    </lineage>
</organism>
<name>A0A0A9E9A8_ARUDO</name>
<dbReference type="EMBL" id="GBRH01200521">
    <property type="protein sequence ID" value="JAD97374.1"/>
    <property type="molecule type" value="Transcribed_RNA"/>
</dbReference>
<evidence type="ECO:0000313" key="1">
    <source>
        <dbReference type="EMBL" id="JAD97374.1"/>
    </source>
</evidence>
<dbReference type="AlphaFoldDB" id="A0A0A9E9A8"/>
<accession>A0A0A9E9A8</accession>